<dbReference type="GO" id="GO:0005886">
    <property type="term" value="C:plasma membrane"/>
    <property type="evidence" value="ECO:0007669"/>
    <property type="project" value="TreeGrafter"/>
</dbReference>
<accession>A0A3N4VHH4</accession>
<evidence type="ECO:0000256" key="1">
    <source>
        <dbReference type="SAM" id="Phobius"/>
    </source>
</evidence>
<dbReference type="AlphaFoldDB" id="A0A3N4VHH4"/>
<dbReference type="GO" id="GO:0090313">
    <property type="term" value="P:regulation of protein targeting to membrane"/>
    <property type="evidence" value="ECO:0007669"/>
    <property type="project" value="TreeGrafter"/>
</dbReference>
<keyword evidence="1" id="KW-1133">Transmembrane helix</keyword>
<keyword evidence="4" id="KW-1185">Reference proteome</keyword>
<evidence type="ECO:0000313" key="3">
    <source>
        <dbReference type="EMBL" id="RPE80965.1"/>
    </source>
</evidence>
<evidence type="ECO:0000259" key="2">
    <source>
        <dbReference type="Pfam" id="PF05170"/>
    </source>
</evidence>
<protein>
    <recommendedName>
        <fullName evidence="2">AsmA domain-containing protein</fullName>
    </recommendedName>
</protein>
<evidence type="ECO:0000313" key="4">
    <source>
        <dbReference type="Proteomes" id="UP000269708"/>
    </source>
</evidence>
<comment type="caution">
    <text evidence="3">The sequence shown here is derived from an EMBL/GenBank/DDBJ whole genome shotgun (WGS) entry which is preliminary data.</text>
</comment>
<reference evidence="3 4" key="1">
    <citation type="submission" date="2018-11" db="EMBL/GenBank/DDBJ databases">
        <title>Genomic Encyclopedia of Type Strains, Phase IV (KMG-IV): sequencing the most valuable type-strain genomes for metagenomic binning, comparative biology and taxonomic classification.</title>
        <authorList>
            <person name="Goeker M."/>
        </authorList>
    </citation>
    <scope>NUCLEOTIDE SEQUENCE [LARGE SCALE GENOMIC DNA]</scope>
    <source>
        <strain evidence="3 4">DSM 25623</strain>
    </source>
</reference>
<dbReference type="PANTHER" id="PTHR30441">
    <property type="entry name" value="DUF748 DOMAIN-CONTAINING PROTEIN"/>
    <property type="match status" value="1"/>
</dbReference>
<organism evidence="3 4">
    <name type="scientific">Vulcaniibacterium tengchongense</name>
    <dbReference type="NCBI Taxonomy" id="1273429"/>
    <lineage>
        <taxon>Bacteria</taxon>
        <taxon>Pseudomonadati</taxon>
        <taxon>Pseudomonadota</taxon>
        <taxon>Gammaproteobacteria</taxon>
        <taxon>Lysobacterales</taxon>
        <taxon>Lysobacteraceae</taxon>
        <taxon>Vulcaniibacterium</taxon>
    </lineage>
</organism>
<feature type="domain" description="AsmA" evidence="2">
    <location>
        <begin position="27"/>
        <end position="145"/>
    </location>
</feature>
<proteinExistence type="predicted"/>
<dbReference type="Proteomes" id="UP000269708">
    <property type="component" value="Unassembled WGS sequence"/>
</dbReference>
<sequence>MPDMPRHASPASAAGPPRRFVRRHPWLAALALLLVAVAVLIALWDWNWFRGPVERAVHASTGRSFDIGGDLDVDLGWTPRISAERVRFGNAAWAREPTMAAAERVDLRLELGALLRGRAVVPELRLRRPTVLLEIDPASGAGNWAFGERGGESRVRLRSLWVDQGRLRFVDPRRRTDIRVGLASERVRGGPAPVRIAGGGLWRGSAFRLSGVAASPLGLRDADAPYRIDLRARAGRTRAHARGTLFDPLRLRHFDLQFALSGQDLAELYPLVGLALPPTPRYALDGRLRRENTLWRYSGFRGRVGDSDLSGEAGIETGGARPYFRADLHSRLLDFDDLAGLVGAPPDVGDDASAAARERRDGRVLPDTPYELEKLRAMDADVRLRAARIQAPKLPLDDMDAHLLLENGLLRLDPLDFGVAGGRLRSTVRMDARGAPIRTAVQAEARGMDLSRLLPQVQLMRNAVGKAGGRVDLRGTGNSIAAMLGSSDGEVALGMGPGRISNLLMEMAGIDLAEILKFKLAGDRMIPVRCAFADFAVADGAMTARSLAFDSTDTILIGAGTIGLRDETLDLTIRPRPKDRSLLALRTPLRVDGTFAKPRVRPDLGALGLRGAVALGLGSIAPPAALLATLELGPGQDAACGGRYAR</sequence>
<dbReference type="Pfam" id="PF05170">
    <property type="entry name" value="AsmA"/>
    <property type="match status" value="2"/>
</dbReference>
<keyword evidence="1" id="KW-0472">Membrane</keyword>
<feature type="transmembrane region" description="Helical" evidence="1">
    <location>
        <begin position="26"/>
        <end position="46"/>
    </location>
</feature>
<keyword evidence="1" id="KW-0812">Transmembrane</keyword>
<gene>
    <name evidence="3" type="ORF">EDC50_0132</name>
</gene>
<name>A0A3N4VHH4_9GAMM</name>
<feature type="domain" description="AsmA" evidence="2">
    <location>
        <begin position="231"/>
        <end position="545"/>
    </location>
</feature>
<dbReference type="InterPro" id="IPR007844">
    <property type="entry name" value="AsmA"/>
</dbReference>
<dbReference type="InterPro" id="IPR052894">
    <property type="entry name" value="AsmA-related"/>
</dbReference>
<dbReference type="PANTHER" id="PTHR30441:SF9">
    <property type="entry name" value="ASMA FAMILY PROTEIN YHJG"/>
    <property type="match status" value="1"/>
</dbReference>
<dbReference type="EMBL" id="RKQN01000001">
    <property type="protein sequence ID" value="RPE80965.1"/>
    <property type="molecule type" value="Genomic_DNA"/>
</dbReference>